<dbReference type="InterPro" id="IPR019257">
    <property type="entry name" value="MeTrfase_dom"/>
</dbReference>
<feature type="region of interest" description="Disordered" evidence="6">
    <location>
        <begin position="222"/>
        <end position="285"/>
    </location>
</feature>
<dbReference type="InterPro" id="IPR029063">
    <property type="entry name" value="SAM-dependent_MTases_sf"/>
</dbReference>
<feature type="compositionally biased region" description="Low complexity" evidence="6">
    <location>
        <begin position="506"/>
        <end position="515"/>
    </location>
</feature>
<keyword evidence="3" id="KW-0560">Oxidoreductase</keyword>
<evidence type="ECO:0008006" key="12">
    <source>
        <dbReference type="Google" id="ProtNLM"/>
    </source>
</evidence>
<keyword evidence="4" id="KW-0408">Iron</keyword>
<dbReference type="Pfam" id="PF03781">
    <property type="entry name" value="FGE-sulfatase"/>
    <property type="match status" value="2"/>
</dbReference>
<feature type="domain" description="Sulfatase-modifying factor enzyme-like" evidence="7">
    <location>
        <begin position="893"/>
        <end position="966"/>
    </location>
</feature>
<evidence type="ECO:0000256" key="5">
    <source>
        <dbReference type="ARBA" id="ARBA00037882"/>
    </source>
</evidence>
<evidence type="ECO:0000313" key="11">
    <source>
        <dbReference type="Proteomes" id="UP000076738"/>
    </source>
</evidence>
<evidence type="ECO:0000259" key="7">
    <source>
        <dbReference type="Pfam" id="PF03781"/>
    </source>
</evidence>
<sequence length="978" mass="108522">MSSPQLAIPAFTGAGPVPMHTNTRPGIGTDTASAEYAPAITDVRTLSPLTASSTCDQIRTGLDQPPGKRSLPTVLLYGGDGLRIYDELTAQSHVYYPFPEEEGILKRQADEIVRRMGLQSGEGVMVELGAGALRKTSLLLRAMAKLAPPDAASAPFTYYALDLEHGELERSLKLLMQTYGAELTGKVDAHGLWGTYEGGIEFIRSGGIDAPVAEAHETPVLDKDEMESFGEACERGRNTQRSLEPPSALEPTDTSTVRSSTPTLSMAGSSVSESSPSTPPLATPAPAVRRLASEGEGEQPPLHLLFLGSSLGNLTRQAAAPFLASLPLRPGSRDTLLLGLDGRNEQWRVQSAYSPEDYWTNEFIMNGLVNAASEMGEPRFEPSHWEYVGKYDVEEGRHEAFYRSREDMQIVIPPASADEEELSVDIERGEDINIEYSYKYSRSDVATLFSGANLRVIDAYPSPNLNSETGEPLYTLYLLERPAFHFPLLPSLEPVVNSHVFNPDASASSMHSTSSPNAQASADDDRAQLKRVPTGGVPTLDEWNELWKAWDCVTVGMIPETMMHRKPIDLRHKCLFYLGHIPAFLDIHLSRLFQEPHTEPEYFKDIFERGIDPNVDDPTQCHDHSIVPEKDEDWPTLDQILAFRDAVRMRVAQLYEHMETGEKDCLRRVGRILSMVFEHEIMHLETLLYMLIQVAGEPNGSQSPPGFAVPPFASLAKEWTAFPPASNPVPTVLLNAGSIKLGHDDLEAEDGLVTDEAWKETHEFGWDNESPARLVHHGSVRIEVTPITNGQYRAWWEQTERSVPPSWVLVDGDIQVRTVFGPVQFEVAQHWPLQTAYDDIAAFAAAKGGRIPDEVELRAFLDQTDAGEMANVGLKNWHPVPPYWNAKENRGHNGGVWEWTSTVMNAYEGFVPSQVYPGYSNDFNDGTHHVVLGGSYATHPRIAQRRTFRNFWQHNYPYAWVGARVAYDVDVAVEESEP</sequence>
<dbReference type="OrthoDB" id="659at2759"/>
<name>A0A167MUD8_CALVF</name>
<dbReference type="STRING" id="1330018.A0A167MUD8"/>
<dbReference type="GO" id="GO:0008168">
    <property type="term" value="F:methyltransferase activity"/>
    <property type="evidence" value="ECO:0007669"/>
    <property type="project" value="UniProtKB-KW"/>
</dbReference>
<evidence type="ECO:0000259" key="9">
    <source>
        <dbReference type="Pfam" id="PF12867"/>
    </source>
</evidence>
<keyword evidence="1" id="KW-0489">Methyltransferase</keyword>
<feature type="compositionally biased region" description="Low complexity" evidence="6">
    <location>
        <begin position="265"/>
        <end position="276"/>
    </location>
</feature>
<dbReference type="SUPFAM" id="SSF56436">
    <property type="entry name" value="C-type lectin-like"/>
    <property type="match status" value="1"/>
</dbReference>
<evidence type="ECO:0000256" key="2">
    <source>
        <dbReference type="ARBA" id="ARBA00022679"/>
    </source>
</evidence>
<comment type="pathway">
    <text evidence="5">Amino-acid biosynthesis; ergothioneine biosynthesis.</text>
</comment>
<evidence type="ECO:0000259" key="8">
    <source>
        <dbReference type="Pfam" id="PF10017"/>
    </source>
</evidence>
<evidence type="ECO:0000313" key="10">
    <source>
        <dbReference type="EMBL" id="KZO97067.1"/>
    </source>
</evidence>
<feature type="domain" description="Histidine-specific methyltransferase SAM-dependent" evidence="8">
    <location>
        <begin position="56"/>
        <end position="201"/>
    </location>
</feature>
<dbReference type="Proteomes" id="UP000076738">
    <property type="component" value="Unassembled WGS sequence"/>
</dbReference>
<proteinExistence type="predicted"/>
<dbReference type="InterPro" id="IPR034660">
    <property type="entry name" value="DinB/YfiT-like"/>
</dbReference>
<organism evidence="10 11">
    <name type="scientific">Calocera viscosa (strain TUFC12733)</name>
    <dbReference type="NCBI Taxonomy" id="1330018"/>
    <lineage>
        <taxon>Eukaryota</taxon>
        <taxon>Fungi</taxon>
        <taxon>Dikarya</taxon>
        <taxon>Basidiomycota</taxon>
        <taxon>Agaricomycotina</taxon>
        <taxon>Dacrymycetes</taxon>
        <taxon>Dacrymycetales</taxon>
        <taxon>Dacrymycetaceae</taxon>
        <taxon>Calocera</taxon>
    </lineage>
</organism>
<gene>
    <name evidence="10" type="ORF">CALVIDRAFT_536531</name>
</gene>
<dbReference type="InterPro" id="IPR042095">
    <property type="entry name" value="SUMF_sf"/>
</dbReference>
<dbReference type="EMBL" id="KV417281">
    <property type="protein sequence ID" value="KZO97067.1"/>
    <property type="molecule type" value="Genomic_DNA"/>
</dbReference>
<accession>A0A167MUD8</accession>
<dbReference type="Gene3D" id="3.90.1580.10">
    <property type="entry name" value="paralog of FGE (formylglycine-generating enzyme)"/>
    <property type="match status" value="1"/>
</dbReference>
<feature type="domain" description="Histidine-specific methyltransferase SAM-dependent" evidence="8">
    <location>
        <begin position="298"/>
        <end position="462"/>
    </location>
</feature>
<dbReference type="PANTHER" id="PTHR43397:SF1">
    <property type="entry name" value="ERGOTHIONEINE BIOSYNTHESIS PROTEIN 1"/>
    <property type="match status" value="1"/>
</dbReference>
<dbReference type="Gene3D" id="3.40.50.150">
    <property type="entry name" value="Vaccinia Virus protein VP39"/>
    <property type="match status" value="2"/>
</dbReference>
<evidence type="ECO:0000256" key="3">
    <source>
        <dbReference type="ARBA" id="ARBA00023002"/>
    </source>
</evidence>
<evidence type="ECO:0000256" key="1">
    <source>
        <dbReference type="ARBA" id="ARBA00022603"/>
    </source>
</evidence>
<keyword evidence="2" id="KW-0808">Transferase</keyword>
<protein>
    <recommendedName>
        <fullName evidence="12">DUF323 domain-containing protein</fullName>
    </recommendedName>
</protein>
<feature type="compositionally biased region" description="Polar residues" evidence="6">
    <location>
        <begin position="252"/>
        <end position="264"/>
    </location>
</feature>
<dbReference type="InterPro" id="IPR024775">
    <property type="entry name" value="DinB-like"/>
</dbReference>
<feature type="domain" description="DinB-like" evidence="9">
    <location>
        <begin position="543"/>
        <end position="687"/>
    </location>
</feature>
<dbReference type="InterPro" id="IPR005532">
    <property type="entry name" value="SUMF_dom"/>
</dbReference>
<dbReference type="AlphaFoldDB" id="A0A167MUD8"/>
<evidence type="ECO:0000256" key="4">
    <source>
        <dbReference type="ARBA" id="ARBA00023004"/>
    </source>
</evidence>
<dbReference type="PANTHER" id="PTHR43397">
    <property type="entry name" value="ERGOTHIONEINE BIOSYNTHESIS PROTEIN 1"/>
    <property type="match status" value="1"/>
</dbReference>
<reference evidence="10 11" key="1">
    <citation type="journal article" date="2016" name="Mol. Biol. Evol.">
        <title>Comparative Genomics of Early-Diverging Mushroom-Forming Fungi Provides Insights into the Origins of Lignocellulose Decay Capabilities.</title>
        <authorList>
            <person name="Nagy L.G."/>
            <person name="Riley R."/>
            <person name="Tritt A."/>
            <person name="Adam C."/>
            <person name="Daum C."/>
            <person name="Floudas D."/>
            <person name="Sun H."/>
            <person name="Yadav J.S."/>
            <person name="Pangilinan J."/>
            <person name="Larsson K.H."/>
            <person name="Matsuura K."/>
            <person name="Barry K."/>
            <person name="Labutti K."/>
            <person name="Kuo R."/>
            <person name="Ohm R.A."/>
            <person name="Bhattacharya S.S."/>
            <person name="Shirouzu T."/>
            <person name="Yoshinaga Y."/>
            <person name="Martin F.M."/>
            <person name="Grigoriev I.V."/>
            <person name="Hibbett D.S."/>
        </authorList>
    </citation>
    <scope>NUCLEOTIDE SEQUENCE [LARGE SCALE GENOMIC DNA]</scope>
    <source>
        <strain evidence="10 11">TUFC12733</strain>
    </source>
</reference>
<dbReference type="SUPFAM" id="SSF109854">
    <property type="entry name" value="DinB/YfiT-like putative metalloenzymes"/>
    <property type="match status" value="1"/>
</dbReference>
<dbReference type="Pfam" id="PF12867">
    <property type="entry name" value="DinB_2"/>
    <property type="match status" value="1"/>
</dbReference>
<dbReference type="InterPro" id="IPR016187">
    <property type="entry name" value="CTDL_fold"/>
</dbReference>
<evidence type="ECO:0000256" key="6">
    <source>
        <dbReference type="SAM" id="MobiDB-lite"/>
    </source>
</evidence>
<feature type="region of interest" description="Disordered" evidence="6">
    <location>
        <begin position="506"/>
        <end position="528"/>
    </location>
</feature>
<feature type="domain" description="Sulfatase-modifying factor enzyme-like" evidence="7">
    <location>
        <begin position="731"/>
        <end position="858"/>
    </location>
</feature>
<dbReference type="Pfam" id="PF10017">
    <property type="entry name" value="Methyltransf_33"/>
    <property type="match status" value="2"/>
</dbReference>
<dbReference type="InterPro" id="IPR051128">
    <property type="entry name" value="EgtD_Methyltrsf_superfamily"/>
</dbReference>
<dbReference type="GO" id="GO:0032259">
    <property type="term" value="P:methylation"/>
    <property type="evidence" value="ECO:0007669"/>
    <property type="project" value="UniProtKB-KW"/>
</dbReference>
<keyword evidence="11" id="KW-1185">Reference proteome</keyword>